<gene>
    <name evidence="6" type="ORF">SAMN05660841_00197</name>
</gene>
<dbReference type="PANTHER" id="PTHR42852:SF6">
    <property type="entry name" value="THIOL:DISULFIDE INTERCHANGE PROTEIN DSBE"/>
    <property type="match status" value="1"/>
</dbReference>
<organism evidence="6 7">
    <name type="scientific">Sphingobacterium nematocida</name>
    <dbReference type="NCBI Taxonomy" id="1513896"/>
    <lineage>
        <taxon>Bacteria</taxon>
        <taxon>Pseudomonadati</taxon>
        <taxon>Bacteroidota</taxon>
        <taxon>Sphingobacteriia</taxon>
        <taxon>Sphingobacteriales</taxon>
        <taxon>Sphingobacteriaceae</taxon>
        <taxon>Sphingobacterium</taxon>
    </lineage>
</organism>
<dbReference type="InterPro" id="IPR012336">
    <property type="entry name" value="Thioredoxin-like_fold"/>
</dbReference>
<accession>A0A1T5AVD9</accession>
<dbReference type="PROSITE" id="PS51352">
    <property type="entry name" value="THIOREDOXIN_2"/>
    <property type="match status" value="1"/>
</dbReference>
<dbReference type="Pfam" id="PF13905">
    <property type="entry name" value="Thioredoxin_8"/>
    <property type="match status" value="1"/>
</dbReference>
<evidence type="ECO:0000256" key="1">
    <source>
        <dbReference type="ARBA" id="ARBA00004196"/>
    </source>
</evidence>
<dbReference type="InterPro" id="IPR036249">
    <property type="entry name" value="Thioredoxin-like_sf"/>
</dbReference>
<dbReference type="Proteomes" id="UP000190150">
    <property type="component" value="Unassembled WGS sequence"/>
</dbReference>
<keyword evidence="7" id="KW-1185">Reference proteome</keyword>
<evidence type="ECO:0000313" key="7">
    <source>
        <dbReference type="Proteomes" id="UP000190150"/>
    </source>
</evidence>
<keyword evidence="4" id="KW-0676">Redox-active center</keyword>
<name>A0A1T5AVD9_9SPHI</name>
<evidence type="ECO:0000259" key="5">
    <source>
        <dbReference type="PROSITE" id="PS51352"/>
    </source>
</evidence>
<evidence type="ECO:0000313" key="6">
    <source>
        <dbReference type="EMBL" id="SKB38750.1"/>
    </source>
</evidence>
<dbReference type="GO" id="GO:0030313">
    <property type="term" value="C:cell envelope"/>
    <property type="evidence" value="ECO:0007669"/>
    <property type="project" value="UniProtKB-SubCell"/>
</dbReference>
<sequence length="409" mass="47033">MKATLHIYILLIFILLGESSKGQVLDSTGAQEAITVFKQEQSLRGKLKLFEEFKRNEKYQKSDRYTMFVESMMRDIAVKHAALGDLKNFEIWADKVTWPYIHGYALKDGFEVLVKMNNSPKVRSRLKARLNLLVAKQPWEVPTVGLFTGLMHLYQGTLSKKEELKMLPYLTALYNHQHYFPTDAAKISGENPMPFTASFTYQYAKCLAAAQKIDASIQILLQGLEMELFTLDQITCQSADFKNITDISAHLTNILATKEGDFKANVFKLLSKPTQKGITLDFARRPPRYMVLDFWGSWCIPCRQTHPKLQELYTKYQPKGLEIISISKEITKDLDEAKKAWINAITHDGMTWPQMLNNEWQDFDAIKAFTVGIFPTKILVDTKTWKRIGIYKGMEGSLELEKKIETLFK</sequence>
<dbReference type="CDD" id="cd02966">
    <property type="entry name" value="TlpA_like_family"/>
    <property type="match status" value="1"/>
</dbReference>
<keyword evidence="2" id="KW-0201">Cytochrome c-type biogenesis</keyword>
<dbReference type="InterPro" id="IPR050553">
    <property type="entry name" value="Thioredoxin_ResA/DsbE_sf"/>
</dbReference>
<feature type="domain" description="Thioredoxin" evidence="5">
    <location>
        <begin position="258"/>
        <end position="409"/>
    </location>
</feature>
<dbReference type="STRING" id="1513896.SAMN05660841_00197"/>
<evidence type="ECO:0000256" key="4">
    <source>
        <dbReference type="ARBA" id="ARBA00023284"/>
    </source>
</evidence>
<dbReference type="EMBL" id="FUZF01000001">
    <property type="protein sequence ID" value="SKB38750.1"/>
    <property type="molecule type" value="Genomic_DNA"/>
</dbReference>
<dbReference type="Gene3D" id="3.40.30.10">
    <property type="entry name" value="Glutaredoxin"/>
    <property type="match status" value="1"/>
</dbReference>
<dbReference type="GO" id="GO:0017004">
    <property type="term" value="P:cytochrome complex assembly"/>
    <property type="evidence" value="ECO:0007669"/>
    <property type="project" value="UniProtKB-KW"/>
</dbReference>
<dbReference type="AlphaFoldDB" id="A0A1T5AVD9"/>
<comment type="subcellular location">
    <subcellularLocation>
        <location evidence="1">Cell envelope</location>
    </subcellularLocation>
</comment>
<dbReference type="SUPFAM" id="SSF52833">
    <property type="entry name" value="Thioredoxin-like"/>
    <property type="match status" value="1"/>
</dbReference>
<evidence type="ECO:0000256" key="3">
    <source>
        <dbReference type="ARBA" id="ARBA00023157"/>
    </source>
</evidence>
<evidence type="ECO:0000256" key="2">
    <source>
        <dbReference type="ARBA" id="ARBA00022748"/>
    </source>
</evidence>
<keyword evidence="3" id="KW-1015">Disulfide bond</keyword>
<dbReference type="InterPro" id="IPR013766">
    <property type="entry name" value="Thioredoxin_domain"/>
</dbReference>
<proteinExistence type="predicted"/>
<reference evidence="7" key="1">
    <citation type="submission" date="2017-02" db="EMBL/GenBank/DDBJ databases">
        <authorList>
            <person name="Varghese N."/>
            <person name="Submissions S."/>
        </authorList>
    </citation>
    <scope>NUCLEOTIDE SEQUENCE [LARGE SCALE GENOMIC DNA]</scope>
    <source>
        <strain evidence="7">DSM 24091</strain>
    </source>
</reference>
<dbReference type="PANTHER" id="PTHR42852">
    <property type="entry name" value="THIOL:DISULFIDE INTERCHANGE PROTEIN DSBE"/>
    <property type="match status" value="1"/>
</dbReference>
<protein>
    <submittedName>
        <fullName evidence="6">Thioredoxin-like</fullName>
    </submittedName>
</protein>